<organism evidence="3 4">
    <name type="scientific">Sphingomicrobium lutaoense</name>
    <dbReference type="NCBI Taxonomy" id="515949"/>
    <lineage>
        <taxon>Bacteria</taxon>
        <taxon>Pseudomonadati</taxon>
        <taxon>Pseudomonadota</taxon>
        <taxon>Alphaproteobacteria</taxon>
        <taxon>Sphingomonadales</taxon>
        <taxon>Sphingomonadaceae</taxon>
        <taxon>Sphingomicrobium</taxon>
    </lineage>
</organism>
<proteinExistence type="predicted"/>
<dbReference type="InterPro" id="IPR037401">
    <property type="entry name" value="SnoaL-like"/>
</dbReference>
<dbReference type="Pfam" id="PF13474">
    <property type="entry name" value="SnoaL_3"/>
    <property type="match status" value="1"/>
</dbReference>
<dbReference type="GO" id="GO:0016853">
    <property type="term" value="F:isomerase activity"/>
    <property type="evidence" value="ECO:0007669"/>
    <property type="project" value="UniProtKB-KW"/>
</dbReference>
<dbReference type="SUPFAM" id="SSF54427">
    <property type="entry name" value="NTF2-like"/>
    <property type="match status" value="1"/>
</dbReference>
<accession>A0A839YXL1</accession>
<evidence type="ECO:0000259" key="2">
    <source>
        <dbReference type="Pfam" id="PF13474"/>
    </source>
</evidence>
<name>A0A839YXL1_9SPHN</name>
<protein>
    <submittedName>
        <fullName evidence="3">Ketosteroid isomerase-like protein</fullName>
    </submittedName>
</protein>
<feature type="chain" id="PRO_5032345034" evidence="1">
    <location>
        <begin position="21"/>
        <end position="229"/>
    </location>
</feature>
<dbReference type="Proteomes" id="UP000578569">
    <property type="component" value="Unassembled WGS sequence"/>
</dbReference>
<dbReference type="AlphaFoldDB" id="A0A839YXL1"/>
<evidence type="ECO:0000256" key="1">
    <source>
        <dbReference type="SAM" id="SignalP"/>
    </source>
</evidence>
<evidence type="ECO:0000313" key="4">
    <source>
        <dbReference type="Proteomes" id="UP000578569"/>
    </source>
</evidence>
<dbReference type="EMBL" id="JACICF010000002">
    <property type="protein sequence ID" value="MBB3764931.1"/>
    <property type="molecule type" value="Genomic_DNA"/>
</dbReference>
<sequence>MKSLIAPIALLGILAAPVHAQQEGHQHHPEGHGPTGEENAEMMADRDAMHARHQEMMAKHKEMKAKCKEIMDGSEEIKAKCKKMMAGHAGHDMHKMHGEHQAKMMEGAMGTLKAYRDALVALDADAMTSLFAEDSHVFENGKYEGSFADYMEHHLGPELHAIKSFTFTDPTIDVEVMGHMALGRETYRYDITLDDGREIARQGTATSVLKHDATGWKIIRYHSSSRTPR</sequence>
<evidence type="ECO:0000313" key="3">
    <source>
        <dbReference type="EMBL" id="MBB3764931.1"/>
    </source>
</evidence>
<keyword evidence="3" id="KW-0413">Isomerase</keyword>
<comment type="caution">
    <text evidence="3">The sequence shown here is derived from an EMBL/GenBank/DDBJ whole genome shotgun (WGS) entry which is preliminary data.</text>
</comment>
<keyword evidence="4" id="KW-1185">Reference proteome</keyword>
<dbReference type="RefSeq" id="WP_246333119.1">
    <property type="nucleotide sequence ID" value="NZ_JACICF010000002.1"/>
</dbReference>
<feature type="signal peptide" evidence="1">
    <location>
        <begin position="1"/>
        <end position="20"/>
    </location>
</feature>
<gene>
    <name evidence="3" type="ORF">FHS50_001993</name>
</gene>
<reference evidence="3 4" key="1">
    <citation type="submission" date="2020-08" db="EMBL/GenBank/DDBJ databases">
        <title>Genomic Encyclopedia of Type Strains, Phase IV (KMG-IV): sequencing the most valuable type-strain genomes for metagenomic binning, comparative biology and taxonomic classification.</title>
        <authorList>
            <person name="Goeker M."/>
        </authorList>
    </citation>
    <scope>NUCLEOTIDE SEQUENCE [LARGE SCALE GENOMIC DNA]</scope>
    <source>
        <strain evidence="3 4">DSM 24194</strain>
    </source>
</reference>
<dbReference type="InterPro" id="IPR032710">
    <property type="entry name" value="NTF2-like_dom_sf"/>
</dbReference>
<dbReference type="Gene3D" id="3.10.450.50">
    <property type="match status" value="1"/>
</dbReference>
<keyword evidence="1" id="KW-0732">Signal</keyword>
<feature type="domain" description="SnoaL-like" evidence="2">
    <location>
        <begin position="111"/>
        <end position="225"/>
    </location>
</feature>